<dbReference type="InterPro" id="IPR058922">
    <property type="entry name" value="WHD_DRP"/>
</dbReference>
<name>A0A5A7QDC1_STRAF</name>
<dbReference type="GO" id="GO:0009626">
    <property type="term" value="P:plant-type hypersensitive response"/>
    <property type="evidence" value="ECO:0007669"/>
    <property type="project" value="UniProtKB-KW"/>
</dbReference>
<keyword evidence="10" id="KW-0067">ATP-binding</keyword>
<keyword evidence="9" id="KW-0611">Plant defense</keyword>
<dbReference type="PANTHER" id="PTHR23155">
    <property type="entry name" value="DISEASE RESISTANCE PROTEIN RP"/>
    <property type="match status" value="1"/>
</dbReference>
<organism evidence="14 15">
    <name type="scientific">Striga asiatica</name>
    <name type="common">Asiatic witchweed</name>
    <name type="synonym">Buchnera asiatica</name>
    <dbReference type="NCBI Taxonomy" id="4170"/>
    <lineage>
        <taxon>Eukaryota</taxon>
        <taxon>Viridiplantae</taxon>
        <taxon>Streptophyta</taxon>
        <taxon>Embryophyta</taxon>
        <taxon>Tracheophyta</taxon>
        <taxon>Spermatophyta</taxon>
        <taxon>Magnoliopsida</taxon>
        <taxon>eudicotyledons</taxon>
        <taxon>Gunneridae</taxon>
        <taxon>Pentapetalae</taxon>
        <taxon>asterids</taxon>
        <taxon>lamiids</taxon>
        <taxon>Lamiales</taxon>
        <taxon>Orobanchaceae</taxon>
        <taxon>Buchnereae</taxon>
        <taxon>Striga</taxon>
    </lineage>
</organism>
<evidence type="ECO:0000256" key="6">
    <source>
        <dbReference type="ARBA" id="ARBA00022667"/>
    </source>
</evidence>
<reference evidence="15" key="1">
    <citation type="journal article" date="2019" name="Curr. Biol.">
        <title>Genome Sequence of Striga asiatica Provides Insight into the Evolution of Plant Parasitism.</title>
        <authorList>
            <person name="Yoshida S."/>
            <person name="Kim S."/>
            <person name="Wafula E.K."/>
            <person name="Tanskanen J."/>
            <person name="Kim Y.M."/>
            <person name="Honaas L."/>
            <person name="Yang Z."/>
            <person name="Spallek T."/>
            <person name="Conn C.E."/>
            <person name="Ichihashi Y."/>
            <person name="Cheong K."/>
            <person name="Cui S."/>
            <person name="Der J.P."/>
            <person name="Gundlach H."/>
            <person name="Jiao Y."/>
            <person name="Hori C."/>
            <person name="Ishida J.K."/>
            <person name="Kasahara H."/>
            <person name="Kiba T."/>
            <person name="Kim M.S."/>
            <person name="Koo N."/>
            <person name="Laohavisit A."/>
            <person name="Lee Y.H."/>
            <person name="Lumba S."/>
            <person name="McCourt P."/>
            <person name="Mortimer J.C."/>
            <person name="Mutuku J.M."/>
            <person name="Nomura T."/>
            <person name="Sasaki-Sekimoto Y."/>
            <person name="Seto Y."/>
            <person name="Wang Y."/>
            <person name="Wakatake T."/>
            <person name="Sakakibara H."/>
            <person name="Demura T."/>
            <person name="Yamaguchi S."/>
            <person name="Yoneyama K."/>
            <person name="Manabe R.I."/>
            <person name="Nelson D.C."/>
            <person name="Schulman A.H."/>
            <person name="Timko M.P."/>
            <person name="dePamphilis C.W."/>
            <person name="Choi D."/>
            <person name="Shirasu K."/>
        </authorList>
    </citation>
    <scope>NUCLEOTIDE SEQUENCE [LARGE SCALE GENOMIC DNA]</scope>
    <source>
        <strain evidence="15">cv. UVA1</strain>
    </source>
</reference>
<dbReference type="InterPro" id="IPR032675">
    <property type="entry name" value="LRR_dom_sf"/>
</dbReference>
<dbReference type="FunFam" id="3.40.50.300:FF:001091">
    <property type="entry name" value="Probable disease resistance protein At1g61300"/>
    <property type="match status" value="1"/>
</dbReference>
<proteinExistence type="inferred from homology"/>
<dbReference type="PANTHER" id="PTHR23155:SF1152">
    <property type="entry name" value="AAA+ ATPASE DOMAIN-CONTAINING PROTEIN"/>
    <property type="match status" value="1"/>
</dbReference>
<dbReference type="GO" id="GO:0043531">
    <property type="term" value="F:ADP binding"/>
    <property type="evidence" value="ECO:0007669"/>
    <property type="project" value="InterPro"/>
</dbReference>
<evidence type="ECO:0000256" key="5">
    <source>
        <dbReference type="ARBA" id="ARBA00022614"/>
    </source>
</evidence>
<comment type="similarity">
    <text evidence="3">Belongs to the disease resistance NB-LRR family.</text>
</comment>
<evidence type="ECO:0000256" key="4">
    <source>
        <dbReference type="ARBA" id="ARBA00022490"/>
    </source>
</evidence>
<dbReference type="SUPFAM" id="SSF52540">
    <property type="entry name" value="P-loop containing nucleoside triphosphate hydrolases"/>
    <property type="match status" value="1"/>
</dbReference>
<evidence type="ECO:0000256" key="7">
    <source>
        <dbReference type="ARBA" id="ARBA00022737"/>
    </source>
</evidence>
<keyword evidence="5" id="KW-0433">Leucine-rich repeat</keyword>
<evidence type="ECO:0000256" key="11">
    <source>
        <dbReference type="SAM" id="Coils"/>
    </source>
</evidence>
<comment type="function">
    <text evidence="1">Confers resistance to late blight (Phytophthora infestans) races carrying the avirulence gene Avr1. Resistance proteins guard the plant against pathogens that contain an appropriate avirulence protein via an indirect interaction with this avirulence protein. That triggers a defense system including the hypersensitive response, which restricts the pathogen growth.</text>
</comment>
<dbReference type="InterPro" id="IPR042197">
    <property type="entry name" value="Apaf_helical"/>
</dbReference>
<dbReference type="Gene3D" id="3.40.50.300">
    <property type="entry name" value="P-loop containing nucleotide triphosphate hydrolases"/>
    <property type="match status" value="1"/>
</dbReference>
<dbReference type="AlphaFoldDB" id="A0A5A7QDC1"/>
<keyword evidence="4" id="KW-0963">Cytoplasm</keyword>
<dbReference type="Gene3D" id="1.10.10.10">
    <property type="entry name" value="Winged helix-like DNA-binding domain superfamily/Winged helix DNA-binding domain"/>
    <property type="match status" value="1"/>
</dbReference>
<dbReference type="Gene3D" id="3.80.10.10">
    <property type="entry name" value="Ribonuclease Inhibitor"/>
    <property type="match status" value="1"/>
</dbReference>
<dbReference type="Pfam" id="PF23559">
    <property type="entry name" value="WHD_DRP"/>
    <property type="match status" value="1"/>
</dbReference>
<protein>
    <submittedName>
        <fullName evidence="14">Disease resistance protein</fullName>
    </submittedName>
</protein>
<dbReference type="GO" id="GO:0005737">
    <property type="term" value="C:cytoplasm"/>
    <property type="evidence" value="ECO:0007669"/>
    <property type="project" value="UniProtKB-SubCell"/>
</dbReference>
<dbReference type="Proteomes" id="UP000325081">
    <property type="component" value="Unassembled WGS sequence"/>
</dbReference>
<sequence>MAAAYAALLSLRHTIEHLQNHPRPPISLDETQTKLLTEYITFLLDFLENYSFVDSQKADSLEVRMSDAAYEAEDLIESHIADQIQAHAENLSTDVDFLYEGLHKATEELEAIKNEIQKQNLGVRKNLSPAAADGISSLRRSPSSPGNYTMVGCDDVMIDVMDKLTYGQRSLQIIPIVGMGGIGKTTLAKNIYMNPVIVEYFHLRGWAVISQNYNLREILLEVLLCLNIIENREDSSQMSEYELGDKLHRTLFGTTYFVVMDDMWSIEAWYKVKSFFPDNNKRSRIVVTTRLSSLASQLSGFYGLEMSFLNDHNSWRLFQNSAFGEDGFCPPQLEKTGKRIVKSCKGLPLSITVIGGLLSKHTQSLDYWEYVLENFNAVLNTEDDERCLKILRLSYMELPVHLKPCFLYMGLFREDSVIPTSRLVKLWVAEGFLKPISGKSLEMVAEDYIGELVNRNLILVDEFGSTGNMKSFKIHDLLRELCVKEGLKNKFMCVRRADDPKIQQDIKNKRRIGFHPTKSGDLEIGSKIGPFQSSSLGSFIWDCGSESISLPQLKFKLLRVLMVLKFPDPYILRKSETISWPTNSRLLDFPFSNSPTTPFPANCLWNLQTLAIKGLQHYQQIEFWKMPQLRHVKCQSLYLPDPKEESDSLIVLHNLQTLKTVWNFKCSEEVIKRIPNIKKLAIKYEGLSVSFAPEDYCLNNLCQLEKLETLSCINYGVAKLGQSLVFPNSLKKLTLFGREISWKDVGTKIGRLPNLLVLKLWDCQLGPKWVTVESQFRRLKYLSISNCNDLISWEVERTHFPCLERIYLDGLEKLEIPREIGDIPTLKSIEVDCCSNCVLASAQRILREQRELGNEGLRLRRVFLGLWF</sequence>
<evidence type="ECO:0000259" key="13">
    <source>
        <dbReference type="Pfam" id="PF23559"/>
    </source>
</evidence>
<evidence type="ECO:0000256" key="3">
    <source>
        <dbReference type="ARBA" id="ARBA00008894"/>
    </source>
</evidence>
<accession>A0A5A7QDC1</accession>
<dbReference type="FunFam" id="1.10.10.10:FF:000322">
    <property type="entry name" value="Probable disease resistance protein At1g63360"/>
    <property type="match status" value="1"/>
</dbReference>
<evidence type="ECO:0000256" key="2">
    <source>
        <dbReference type="ARBA" id="ARBA00004496"/>
    </source>
</evidence>
<keyword evidence="7" id="KW-0677">Repeat</keyword>
<dbReference type="InterPro" id="IPR036388">
    <property type="entry name" value="WH-like_DNA-bd_sf"/>
</dbReference>
<evidence type="ECO:0000256" key="8">
    <source>
        <dbReference type="ARBA" id="ARBA00022741"/>
    </source>
</evidence>
<dbReference type="InterPro" id="IPR027417">
    <property type="entry name" value="P-loop_NTPase"/>
</dbReference>
<evidence type="ECO:0000256" key="10">
    <source>
        <dbReference type="ARBA" id="ARBA00022840"/>
    </source>
</evidence>
<evidence type="ECO:0000313" key="14">
    <source>
        <dbReference type="EMBL" id="GER42932.1"/>
    </source>
</evidence>
<keyword evidence="15" id="KW-1185">Reference proteome</keyword>
<dbReference type="PRINTS" id="PR00364">
    <property type="entry name" value="DISEASERSIST"/>
</dbReference>
<dbReference type="Pfam" id="PF00931">
    <property type="entry name" value="NB-ARC"/>
    <property type="match status" value="1"/>
</dbReference>
<dbReference type="InterPro" id="IPR044974">
    <property type="entry name" value="Disease_R_plants"/>
</dbReference>
<dbReference type="OrthoDB" id="909160at2759"/>
<feature type="domain" description="Disease resistance protein winged helix" evidence="13">
    <location>
        <begin position="411"/>
        <end position="481"/>
    </location>
</feature>
<evidence type="ECO:0000313" key="15">
    <source>
        <dbReference type="Proteomes" id="UP000325081"/>
    </source>
</evidence>
<evidence type="ECO:0000256" key="9">
    <source>
        <dbReference type="ARBA" id="ARBA00022821"/>
    </source>
</evidence>
<comment type="caution">
    <text evidence="14">The sequence shown here is derived from an EMBL/GenBank/DDBJ whole genome shotgun (WGS) entry which is preliminary data.</text>
</comment>
<dbReference type="InterPro" id="IPR002182">
    <property type="entry name" value="NB-ARC"/>
</dbReference>
<dbReference type="GO" id="GO:0051607">
    <property type="term" value="P:defense response to virus"/>
    <property type="evidence" value="ECO:0007669"/>
    <property type="project" value="UniProtKB-ARBA"/>
</dbReference>
<dbReference type="GO" id="GO:0005524">
    <property type="term" value="F:ATP binding"/>
    <property type="evidence" value="ECO:0007669"/>
    <property type="project" value="UniProtKB-KW"/>
</dbReference>
<comment type="subcellular location">
    <subcellularLocation>
        <location evidence="2">Cytoplasm</location>
    </subcellularLocation>
</comment>
<keyword evidence="6" id="KW-0381">Hypersensitive response</keyword>
<gene>
    <name evidence="14" type="ORF">STAS_19752</name>
</gene>
<dbReference type="Gene3D" id="1.20.5.4130">
    <property type="match status" value="1"/>
</dbReference>
<feature type="coiled-coil region" evidence="11">
    <location>
        <begin position="95"/>
        <end position="122"/>
    </location>
</feature>
<keyword evidence="8" id="KW-0547">Nucleotide-binding</keyword>
<feature type="domain" description="NB-ARC" evidence="12">
    <location>
        <begin position="158"/>
        <end position="324"/>
    </location>
</feature>
<evidence type="ECO:0000259" key="12">
    <source>
        <dbReference type="Pfam" id="PF00931"/>
    </source>
</evidence>
<dbReference type="SUPFAM" id="SSF52058">
    <property type="entry name" value="L domain-like"/>
    <property type="match status" value="1"/>
</dbReference>
<evidence type="ECO:0000256" key="1">
    <source>
        <dbReference type="ARBA" id="ARBA00002074"/>
    </source>
</evidence>
<dbReference type="EMBL" id="BKCP01006515">
    <property type="protein sequence ID" value="GER42932.1"/>
    <property type="molecule type" value="Genomic_DNA"/>
</dbReference>
<dbReference type="Gene3D" id="1.10.8.430">
    <property type="entry name" value="Helical domain of apoptotic protease-activating factors"/>
    <property type="match status" value="1"/>
</dbReference>
<keyword evidence="11" id="KW-0175">Coiled coil</keyword>